<feature type="region of interest" description="Disordered" evidence="9">
    <location>
        <begin position="212"/>
        <end position="291"/>
    </location>
</feature>
<keyword evidence="6" id="KW-0238">DNA-binding</keyword>
<gene>
    <name evidence="12" type="ORF">DH2020_000729</name>
</gene>
<dbReference type="CDD" id="cd10017">
    <property type="entry name" value="B3_DNA"/>
    <property type="match status" value="1"/>
</dbReference>
<dbReference type="PROSITE" id="PS50863">
    <property type="entry name" value="B3"/>
    <property type="match status" value="1"/>
</dbReference>
<dbReference type="SUPFAM" id="SSF101936">
    <property type="entry name" value="DNA-binding pseudobarrel domain"/>
    <property type="match status" value="1"/>
</dbReference>
<evidence type="ECO:0000256" key="3">
    <source>
        <dbReference type="ARBA" id="ARBA00022771"/>
    </source>
</evidence>
<feature type="region of interest" description="Disordered" evidence="9">
    <location>
        <begin position="429"/>
        <end position="465"/>
    </location>
</feature>
<feature type="compositionally biased region" description="Polar residues" evidence="9">
    <location>
        <begin position="236"/>
        <end position="248"/>
    </location>
</feature>
<organism evidence="12 13">
    <name type="scientific">Rehmannia glutinosa</name>
    <name type="common">Chinese foxglove</name>
    <dbReference type="NCBI Taxonomy" id="99300"/>
    <lineage>
        <taxon>Eukaryota</taxon>
        <taxon>Viridiplantae</taxon>
        <taxon>Streptophyta</taxon>
        <taxon>Embryophyta</taxon>
        <taxon>Tracheophyta</taxon>
        <taxon>Spermatophyta</taxon>
        <taxon>Magnoliopsida</taxon>
        <taxon>eudicotyledons</taxon>
        <taxon>Gunneridae</taxon>
        <taxon>Pentapetalae</taxon>
        <taxon>asterids</taxon>
        <taxon>lamiids</taxon>
        <taxon>Lamiales</taxon>
        <taxon>Orobanchaceae</taxon>
        <taxon>Rehmannieae</taxon>
        <taxon>Rehmannia</taxon>
    </lineage>
</organism>
<dbReference type="InterPro" id="IPR015300">
    <property type="entry name" value="DNA-bd_pseudobarrel_sf"/>
</dbReference>
<comment type="subcellular location">
    <subcellularLocation>
        <location evidence="1">Nucleus</location>
    </subcellularLocation>
</comment>
<keyword evidence="5" id="KW-0805">Transcription regulation</keyword>
<evidence type="ECO:0000256" key="5">
    <source>
        <dbReference type="ARBA" id="ARBA00023015"/>
    </source>
</evidence>
<protein>
    <recommendedName>
        <fullName evidence="14">B3 domain-containing transcription repressor VAL1</fullName>
    </recommendedName>
</protein>
<sequence length="916" mass="100729">MGSKNCMNEVCRGTTSSDWKKGWSLKSGGFATLCYRCGSAYENSVFCETFHSEESGWRECRICGKRIHCGCIASRYLHEYMDLGGVGCLSCVKRLEIHSVQSIQIPGVIPNGTFVSNGIKDDRPVVVENRIDDDKFSTERLLQLTKAIGANDVSSALEQLKQEESMLKTRQSSKRLLNLTQQCSPSAFLKAADNRPKEGVKDTYESLAQPSLNFSLTTPSGSSSSVLPFPGGNIEGSEQSKGSFQQGQKTRHILPKPPKPSPTAVSETNKGTVSQTRVARPPAEGRGRNQLLPRYWPRITDQELQQLSGDLKSTIVPLFEKILSASDAGRIGRLVLPKACAEAYFPPINQSEGIPIRIQDIKGKEWTFQFRFWPNNNSRMYVLEGVTPCIQNMQVQAGDTVTFSRRDPGGQLVIGCRKATNNVDVQDSQTPAVASGDSPGETSFSGVTDNLFSNGGRTSDDSLQRHMSMSEKKKARNIKNKRLLMHSDDAMELRVTWEEAQDLLRPSPTAEPTVVMVEDYEFEEFEEPPIFGKRTIFTSRPSGEQEQLAQCDSCLKWRRLPAHVLLSAKWTCSENIWDSKRCSCSGPEDINPREVESFISVYKDSKKQRTDNKVLKEGEPSGLDALATAAVLGDNISDIAESSVGATTRHPRHRPGCTCIVCIQPPSGKGKHEPTCKCNVCLTVRRRFKTLMMRKKKRQSEREAELAQEKDKASVKIGLEGEDIAGHALLKMNNLDNEINPNGNQMDLEEMSKAELDLNCDPHREDDILAEAAGMSLTTLMNAVNLPLDMYLGQNGLPSLQPCSILGNAAETEENISDGGFAEQENDREDGSWSLETGDVSLRGAVSRKGRGLVHILCGDGSFPLRGSLNSSGVAGDICTVVMGRLSAARRRRSLGGALPWPGGGAIPEHWGSFLW</sequence>
<dbReference type="Pfam" id="PF02362">
    <property type="entry name" value="B3"/>
    <property type="match status" value="1"/>
</dbReference>
<evidence type="ECO:0000313" key="12">
    <source>
        <dbReference type="EMBL" id="KAK6163865.1"/>
    </source>
</evidence>
<evidence type="ECO:0000256" key="8">
    <source>
        <dbReference type="ARBA" id="ARBA00023242"/>
    </source>
</evidence>
<dbReference type="Pfam" id="PF25813">
    <property type="entry name" value="zf_VAL1_N"/>
    <property type="match status" value="1"/>
</dbReference>
<keyword evidence="3" id="KW-0863">Zinc-finger</keyword>
<feature type="compositionally biased region" description="Low complexity" evidence="9">
    <location>
        <begin position="214"/>
        <end position="232"/>
    </location>
</feature>
<evidence type="ECO:0000259" key="10">
    <source>
        <dbReference type="PROSITE" id="PS50863"/>
    </source>
</evidence>
<evidence type="ECO:0000313" key="13">
    <source>
        <dbReference type="Proteomes" id="UP001318860"/>
    </source>
</evidence>
<accession>A0ABR0XY01</accession>
<evidence type="ECO:0000256" key="2">
    <source>
        <dbReference type="ARBA" id="ARBA00022723"/>
    </source>
</evidence>
<evidence type="ECO:0000256" key="9">
    <source>
        <dbReference type="SAM" id="MobiDB-lite"/>
    </source>
</evidence>
<dbReference type="Proteomes" id="UP001318860">
    <property type="component" value="Unassembled WGS sequence"/>
</dbReference>
<dbReference type="Pfam" id="PF07496">
    <property type="entry name" value="zf-CW"/>
    <property type="match status" value="1"/>
</dbReference>
<reference evidence="12 13" key="1">
    <citation type="journal article" date="2021" name="Comput. Struct. Biotechnol. J.">
        <title>De novo genome assembly of the potent medicinal plant Rehmannia glutinosa using nanopore technology.</title>
        <authorList>
            <person name="Ma L."/>
            <person name="Dong C."/>
            <person name="Song C."/>
            <person name="Wang X."/>
            <person name="Zheng X."/>
            <person name="Niu Y."/>
            <person name="Chen S."/>
            <person name="Feng W."/>
        </authorList>
    </citation>
    <scope>NUCLEOTIDE SEQUENCE [LARGE SCALE GENOMIC DNA]</scope>
    <source>
        <strain evidence="12">DH-2019</strain>
    </source>
</reference>
<proteinExistence type="predicted"/>
<evidence type="ECO:0000256" key="7">
    <source>
        <dbReference type="ARBA" id="ARBA00023163"/>
    </source>
</evidence>
<dbReference type="PANTHER" id="PTHR46245:SF3">
    <property type="entry name" value="B3 DOMAIN-CONTAINING TRANSCRIPTION REPRESSOR VAL1"/>
    <property type="match status" value="1"/>
</dbReference>
<feature type="domain" description="CW-type" evidence="11">
    <location>
        <begin position="542"/>
        <end position="592"/>
    </location>
</feature>
<dbReference type="PANTHER" id="PTHR46245">
    <property type="entry name" value="B3 DOMAIN-CONTAINING PROTEIN OS07G0563300"/>
    <property type="match status" value="1"/>
</dbReference>
<dbReference type="InterPro" id="IPR011124">
    <property type="entry name" value="Znf_CW"/>
</dbReference>
<keyword evidence="4" id="KW-0862">Zinc</keyword>
<comment type="caution">
    <text evidence="12">The sequence shown here is derived from an EMBL/GenBank/DDBJ whole genome shotgun (WGS) entry which is preliminary data.</text>
</comment>
<keyword evidence="13" id="KW-1185">Reference proteome</keyword>
<evidence type="ECO:0000259" key="11">
    <source>
        <dbReference type="PROSITE" id="PS51050"/>
    </source>
</evidence>
<keyword evidence="7" id="KW-0804">Transcription</keyword>
<name>A0ABR0XY01_REHGL</name>
<keyword evidence="2" id="KW-0479">Metal-binding</keyword>
<evidence type="ECO:0000256" key="1">
    <source>
        <dbReference type="ARBA" id="ARBA00004123"/>
    </source>
</evidence>
<dbReference type="EMBL" id="JABTTQ020000001">
    <property type="protein sequence ID" value="KAK6163865.1"/>
    <property type="molecule type" value="Genomic_DNA"/>
</dbReference>
<evidence type="ECO:0000256" key="4">
    <source>
        <dbReference type="ARBA" id="ARBA00022833"/>
    </source>
</evidence>
<feature type="domain" description="TF-B3" evidence="10">
    <location>
        <begin position="319"/>
        <end position="420"/>
    </location>
</feature>
<keyword evidence="8" id="KW-0539">Nucleus</keyword>
<evidence type="ECO:0000256" key="6">
    <source>
        <dbReference type="ARBA" id="ARBA00023125"/>
    </source>
</evidence>
<dbReference type="InterPro" id="IPR057743">
    <property type="entry name" value="Zfn_VAL1-3_N"/>
</dbReference>
<feature type="compositionally biased region" description="Polar residues" evidence="9">
    <location>
        <begin position="263"/>
        <end position="277"/>
    </location>
</feature>
<dbReference type="PROSITE" id="PS51050">
    <property type="entry name" value="ZF_CW"/>
    <property type="match status" value="1"/>
</dbReference>
<feature type="compositionally biased region" description="Polar residues" evidence="9">
    <location>
        <begin position="440"/>
        <end position="457"/>
    </location>
</feature>
<dbReference type="SMART" id="SM01019">
    <property type="entry name" value="B3"/>
    <property type="match status" value="1"/>
</dbReference>
<evidence type="ECO:0008006" key="14">
    <source>
        <dbReference type="Google" id="ProtNLM"/>
    </source>
</evidence>
<dbReference type="InterPro" id="IPR003340">
    <property type="entry name" value="B3_DNA-bd"/>
</dbReference>
<dbReference type="Gene3D" id="2.40.330.10">
    <property type="entry name" value="DNA-binding pseudobarrel domain"/>
    <property type="match status" value="1"/>
</dbReference>
<dbReference type="Gene3D" id="3.30.40.100">
    <property type="match status" value="1"/>
</dbReference>